<evidence type="ECO:0000313" key="2">
    <source>
        <dbReference type="EMBL" id="KAF3520983.1"/>
    </source>
</evidence>
<dbReference type="Proteomes" id="UP000266723">
    <property type="component" value="Unassembled WGS sequence"/>
</dbReference>
<proteinExistence type="predicted"/>
<dbReference type="InterPro" id="IPR044730">
    <property type="entry name" value="RNase_H-like_dom_plant"/>
</dbReference>
<sequence>MIYLTEFIFVAGFPPWVELAVPETIRKLIALEEKSPAQMFAIQLKYWSAFRALGLFVTVASLHWIWEHRSGNNSFDPFGVPLERLQERTVGCSWAMHNPELEAIKQGTLMERFIASPLMVEALAVREALLQTKALHLSNKCLKSDDHVLIKALSSKQIPMEFYEINLDIENLSSSFTFISFTYVPRSLNSTAYALAKSALHRNF</sequence>
<comment type="caution">
    <text evidence="2">The sequence shown here is derived from an EMBL/GenBank/DDBJ whole genome shotgun (WGS) entry which is preliminary data.</text>
</comment>
<name>A0ABQ7B415_BRACR</name>
<protein>
    <recommendedName>
        <fullName evidence="1">RNase H type-1 domain-containing protein</fullName>
    </recommendedName>
</protein>
<dbReference type="PANTHER" id="PTHR47074:SF49">
    <property type="entry name" value="POLYNUCLEOTIDYL TRANSFERASE, RIBONUCLEASE H-LIKE SUPERFAMILY PROTEIN"/>
    <property type="match status" value="1"/>
</dbReference>
<dbReference type="PANTHER" id="PTHR47074">
    <property type="entry name" value="BNAC02G40300D PROTEIN"/>
    <property type="match status" value="1"/>
</dbReference>
<dbReference type="InterPro" id="IPR002156">
    <property type="entry name" value="RNaseH_domain"/>
</dbReference>
<accession>A0ABQ7B415</accession>
<feature type="domain" description="RNase H type-1" evidence="1">
    <location>
        <begin position="115"/>
        <end position="199"/>
    </location>
</feature>
<dbReference type="CDD" id="cd06222">
    <property type="entry name" value="RNase_H_like"/>
    <property type="match status" value="1"/>
</dbReference>
<evidence type="ECO:0000313" key="3">
    <source>
        <dbReference type="Proteomes" id="UP000266723"/>
    </source>
</evidence>
<dbReference type="InterPro" id="IPR052929">
    <property type="entry name" value="RNase_H-like_EbsB-rel"/>
</dbReference>
<dbReference type="EMBL" id="QGKV02001556">
    <property type="protein sequence ID" value="KAF3520983.1"/>
    <property type="molecule type" value="Genomic_DNA"/>
</dbReference>
<keyword evidence="3" id="KW-1185">Reference proteome</keyword>
<gene>
    <name evidence="2" type="ORF">DY000_02062314</name>
</gene>
<dbReference type="InterPro" id="IPR036397">
    <property type="entry name" value="RNaseH_sf"/>
</dbReference>
<evidence type="ECO:0000259" key="1">
    <source>
        <dbReference type="Pfam" id="PF13456"/>
    </source>
</evidence>
<dbReference type="Pfam" id="PF13456">
    <property type="entry name" value="RVT_3"/>
    <property type="match status" value="1"/>
</dbReference>
<dbReference type="Gene3D" id="3.30.420.10">
    <property type="entry name" value="Ribonuclease H-like superfamily/Ribonuclease H"/>
    <property type="match status" value="1"/>
</dbReference>
<reference evidence="2 3" key="1">
    <citation type="journal article" date="2020" name="BMC Genomics">
        <title>Intraspecific diversification of the crop wild relative Brassica cretica Lam. using demographic model selection.</title>
        <authorList>
            <person name="Kioukis A."/>
            <person name="Michalopoulou V.A."/>
            <person name="Briers L."/>
            <person name="Pirintsos S."/>
            <person name="Studholme D.J."/>
            <person name="Pavlidis P."/>
            <person name="Sarris P.F."/>
        </authorList>
    </citation>
    <scope>NUCLEOTIDE SEQUENCE [LARGE SCALE GENOMIC DNA]</scope>
    <source>
        <strain evidence="3">cv. PFS-1207/04</strain>
    </source>
</reference>
<organism evidence="2 3">
    <name type="scientific">Brassica cretica</name>
    <name type="common">Mustard</name>
    <dbReference type="NCBI Taxonomy" id="69181"/>
    <lineage>
        <taxon>Eukaryota</taxon>
        <taxon>Viridiplantae</taxon>
        <taxon>Streptophyta</taxon>
        <taxon>Embryophyta</taxon>
        <taxon>Tracheophyta</taxon>
        <taxon>Spermatophyta</taxon>
        <taxon>Magnoliopsida</taxon>
        <taxon>eudicotyledons</taxon>
        <taxon>Gunneridae</taxon>
        <taxon>Pentapetalae</taxon>
        <taxon>rosids</taxon>
        <taxon>malvids</taxon>
        <taxon>Brassicales</taxon>
        <taxon>Brassicaceae</taxon>
        <taxon>Brassiceae</taxon>
        <taxon>Brassica</taxon>
    </lineage>
</organism>